<accession>A0A225D902</accession>
<comment type="caution">
    <text evidence="1">The sequence shown here is derived from an EMBL/GenBank/DDBJ whole genome shotgun (WGS) entry which is preliminary data.</text>
</comment>
<dbReference type="AlphaFoldDB" id="A0A225D902"/>
<dbReference type="Proteomes" id="UP000214646">
    <property type="component" value="Unassembled WGS sequence"/>
</dbReference>
<gene>
    <name evidence="1" type="ORF">FRUB_06573</name>
</gene>
<sequence length="39" mass="4336">MIAAGRQQLFARFRLGQQTVPRAIRGSIRLGIDPRIGSK</sequence>
<dbReference type="EMBL" id="NIDE01000014">
    <property type="protein sequence ID" value="OWK37453.1"/>
    <property type="molecule type" value="Genomic_DNA"/>
</dbReference>
<evidence type="ECO:0000313" key="2">
    <source>
        <dbReference type="Proteomes" id="UP000214646"/>
    </source>
</evidence>
<organism evidence="1 2">
    <name type="scientific">Fimbriiglobus ruber</name>
    <dbReference type="NCBI Taxonomy" id="1908690"/>
    <lineage>
        <taxon>Bacteria</taxon>
        <taxon>Pseudomonadati</taxon>
        <taxon>Planctomycetota</taxon>
        <taxon>Planctomycetia</taxon>
        <taxon>Gemmatales</taxon>
        <taxon>Gemmataceae</taxon>
        <taxon>Fimbriiglobus</taxon>
    </lineage>
</organism>
<keyword evidence="2" id="KW-1185">Reference proteome</keyword>
<evidence type="ECO:0000313" key="1">
    <source>
        <dbReference type="EMBL" id="OWK37453.1"/>
    </source>
</evidence>
<protein>
    <submittedName>
        <fullName evidence="1">Uncharacterized protein</fullName>
    </submittedName>
</protein>
<reference evidence="2" key="1">
    <citation type="submission" date="2017-06" db="EMBL/GenBank/DDBJ databases">
        <title>Genome analysis of Fimbriiglobus ruber SP5, the first member of the order Planctomycetales with confirmed chitinolytic capability.</title>
        <authorList>
            <person name="Ravin N.V."/>
            <person name="Rakitin A.L."/>
            <person name="Ivanova A.A."/>
            <person name="Beletsky A.V."/>
            <person name="Kulichevskaya I.S."/>
            <person name="Mardanov A.V."/>
            <person name="Dedysh S.N."/>
        </authorList>
    </citation>
    <scope>NUCLEOTIDE SEQUENCE [LARGE SCALE GENOMIC DNA]</scope>
    <source>
        <strain evidence="2">SP5</strain>
    </source>
</reference>
<name>A0A225D902_9BACT</name>
<proteinExistence type="predicted"/>